<dbReference type="RefSeq" id="WP_330086561.1">
    <property type="nucleotide sequence ID" value="NZ_JAUGZK010000002.1"/>
</dbReference>
<evidence type="ECO:0000313" key="2">
    <source>
        <dbReference type="EMBL" id="MEE2023203.1"/>
    </source>
</evidence>
<organism evidence="2 3">
    <name type="scientific">Alkalimonas mucilaginosa</name>
    <dbReference type="NCBI Taxonomy" id="3057676"/>
    <lineage>
        <taxon>Bacteria</taxon>
        <taxon>Pseudomonadati</taxon>
        <taxon>Pseudomonadota</taxon>
        <taxon>Gammaproteobacteria</taxon>
        <taxon>Alkalimonas</taxon>
    </lineage>
</organism>
<feature type="transmembrane region" description="Helical" evidence="1">
    <location>
        <begin position="106"/>
        <end position="124"/>
    </location>
</feature>
<dbReference type="InterPro" id="IPR007359">
    <property type="entry name" value="SigmaE_reg_RseC_MucC"/>
</dbReference>
<accession>A0ABU7JBY3</accession>
<dbReference type="EMBL" id="JAUGZK010000002">
    <property type="protein sequence ID" value="MEE2023203.1"/>
    <property type="molecule type" value="Genomic_DNA"/>
</dbReference>
<gene>
    <name evidence="2" type="ORF">QWF21_03020</name>
</gene>
<evidence type="ECO:0000256" key="1">
    <source>
        <dbReference type="SAM" id="Phobius"/>
    </source>
</evidence>
<comment type="caution">
    <text evidence="2">The sequence shown here is derived from an EMBL/GenBank/DDBJ whole genome shotgun (WGS) entry which is preliminary data.</text>
</comment>
<dbReference type="PIRSF" id="PIRSF004923">
    <property type="entry name" value="RseC"/>
    <property type="match status" value="1"/>
</dbReference>
<name>A0ABU7JBY3_9GAMM</name>
<sequence length="159" mass="17506">MIEQIATVRQLETTGAWLETTPVSTCQSCHASEQCGTGIVTKTFTPRRSHFFIVTSETLLPGQKVRIGTTEQRLLLAAFSLYLVPLLLLLVGVAVISWWQPLLHEGWLIGLAVVLLWSGFRLAARLAKKLEQDAVVLLEVLPELAVTPVSTETARSKIT</sequence>
<keyword evidence="1" id="KW-1133">Transmembrane helix</keyword>
<reference evidence="2 3" key="1">
    <citation type="submission" date="2023-06" db="EMBL/GenBank/DDBJ databases">
        <title>Alkalimonas sp., MEB004 an alkaliphilic bacterium isolated from Lonar Lake, India.</title>
        <authorList>
            <person name="Joshi A."/>
            <person name="Thite S."/>
        </authorList>
    </citation>
    <scope>NUCLEOTIDE SEQUENCE [LARGE SCALE GENOMIC DNA]</scope>
    <source>
        <strain evidence="2 3">MEB004</strain>
    </source>
</reference>
<feature type="transmembrane region" description="Helical" evidence="1">
    <location>
        <begin position="74"/>
        <end position="100"/>
    </location>
</feature>
<dbReference type="InterPro" id="IPR026268">
    <property type="entry name" value="RseC"/>
</dbReference>
<proteinExistence type="predicted"/>
<protein>
    <submittedName>
        <fullName evidence="2">SoxR reducing system RseC family protein</fullName>
    </submittedName>
</protein>
<dbReference type="PANTHER" id="PTHR35867:SF1">
    <property type="entry name" value="PROTEIN RSEC"/>
    <property type="match status" value="1"/>
</dbReference>
<keyword evidence="1" id="KW-0472">Membrane</keyword>
<dbReference type="Proteomes" id="UP001339167">
    <property type="component" value="Unassembled WGS sequence"/>
</dbReference>
<dbReference type="PANTHER" id="PTHR35867">
    <property type="entry name" value="PROTEIN RSEC"/>
    <property type="match status" value="1"/>
</dbReference>
<evidence type="ECO:0000313" key="3">
    <source>
        <dbReference type="Proteomes" id="UP001339167"/>
    </source>
</evidence>
<keyword evidence="1" id="KW-0812">Transmembrane</keyword>
<dbReference type="Pfam" id="PF04246">
    <property type="entry name" value="RseC_MucC"/>
    <property type="match status" value="1"/>
</dbReference>
<keyword evidence="3" id="KW-1185">Reference proteome</keyword>